<gene>
    <name evidence="2" type="primary">prpC</name>
    <name evidence="2" type="ORF">CLIT_23c03060</name>
</gene>
<name>A0A069RAE0_PEPLI</name>
<comment type="caution">
    <text evidence="2">The sequence shown here is derived from an EMBL/GenBank/DDBJ whole genome shotgun (WGS) entry which is preliminary data.</text>
</comment>
<proteinExistence type="predicted"/>
<dbReference type="InterPro" id="IPR036457">
    <property type="entry name" value="PPM-type-like_dom_sf"/>
</dbReference>
<dbReference type="AlphaFoldDB" id="A0A069RAE0"/>
<evidence type="ECO:0000313" key="3">
    <source>
        <dbReference type="Proteomes" id="UP000027946"/>
    </source>
</evidence>
<dbReference type="EC" id="3.1.3.16" evidence="2"/>
<dbReference type="Gene3D" id="3.60.40.10">
    <property type="entry name" value="PPM-type phosphatase domain"/>
    <property type="match status" value="1"/>
</dbReference>
<dbReference type="SUPFAM" id="SSF81606">
    <property type="entry name" value="PP2C-like"/>
    <property type="match status" value="1"/>
</dbReference>
<dbReference type="InterPro" id="IPR001932">
    <property type="entry name" value="PPM-type_phosphatase-like_dom"/>
</dbReference>
<dbReference type="Proteomes" id="UP000027946">
    <property type="component" value="Unassembled WGS sequence"/>
</dbReference>
<dbReference type="eggNOG" id="COG0631">
    <property type="taxonomic scope" value="Bacteria"/>
</dbReference>
<dbReference type="PANTHER" id="PTHR47992">
    <property type="entry name" value="PROTEIN PHOSPHATASE"/>
    <property type="match status" value="1"/>
</dbReference>
<dbReference type="CDD" id="cd00143">
    <property type="entry name" value="PP2Cc"/>
    <property type="match status" value="1"/>
</dbReference>
<sequence>MEPADSLGSEIFRGDNMRYKAISDVGNVRSMNEDFWGAEILGSGKGAVGIFAIADGMGGHNKGEVASRIAVEKVMQHLKGRIESAKRDIDSIVVENLIESYERSNDIIIKEAQRSEEFRGIGTTLTMAVITGGKMYVANVGDSRCYLFSEEKLHRVTNDNSLVQELLLKGLITEEEARRHPQRNVITRAVGLEEPLKVDVYERDVVKGDHVLLTTDGLTNMIAHDEMQEVILNFENIDQSCEELLSRAKDSGGDDNISLIHILI</sequence>
<dbReference type="EMBL" id="JJMM01000026">
    <property type="protein sequence ID" value="KDR94034.1"/>
    <property type="molecule type" value="Genomic_DNA"/>
</dbReference>
<organism evidence="2 3">
    <name type="scientific">Peptoclostridium litorale DSM 5388</name>
    <dbReference type="NCBI Taxonomy" id="1121324"/>
    <lineage>
        <taxon>Bacteria</taxon>
        <taxon>Bacillati</taxon>
        <taxon>Bacillota</taxon>
        <taxon>Clostridia</taxon>
        <taxon>Peptostreptococcales</taxon>
        <taxon>Peptoclostridiaceae</taxon>
        <taxon>Peptoclostridium</taxon>
    </lineage>
</organism>
<protein>
    <submittedName>
        <fullName evidence="2">Protein phosphatase PrpC</fullName>
        <ecNumber evidence="2">3.1.3.16</ecNumber>
    </submittedName>
</protein>
<reference evidence="2 3" key="1">
    <citation type="submission" date="2014-03" db="EMBL/GenBank/DDBJ databases">
        <title>Genome sequence of Clostridium litorale W6, DSM 5388.</title>
        <authorList>
            <person name="Poehlein A."/>
            <person name="Jagirdar A."/>
            <person name="Khonsari B."/>
            <person name="Chibani C.M."/>
            <person name="Gutierrez Gutierrez D.A."/>
            <person name="Davydova E."/>
            <person name="Alghaithi H.S."/>
            <person name="Nair K.P."/>
            <person name="Dhamotharan K."/>
            <person name="Chandran L."/>
            <person name="G W."/>
            <person name="Daniel R."/>
        </authorList>
    </citation>
    <scope>NUCLEOTIDE SEQUENCE [LARGE SCALE GENOMIC DNA]</scope>
    <source>
        <strain evidence="2 3">W6</strain>
    </source>
</reference>
<dbReference type="STRING" id="1121324.CLIT_23c03060"/>
<dbReference type="GO" id="GO:0004722">
    <property type="term" value="F:protein serine/threonine phosphatase activity"/>
    <property type="evidence" value="ECO:0007669"/>
    <property type="project" value="UniProtKB-EC"/>
</dbReference>
<evidence type="ECO:0000259" key="1">
    <source>
        <dbReference type="PROSITE" id="PS51746"/>
    </source>
</evidence>
<accession>A0A069RAE0</accession>
<dbReference type="Pfam" id="PF13672">
    <property type="entry name" value="PP2C_2"/>
    <property type="match status" value="1"/>
</dbReference>
<evidence type="ECO:0000313" key="2">
    <source>
        <dbReference type="EMBL" id="KDR94034.1"/>
    </source>
</evidence>
<dbReference type="InterPro" id="IPR015655">
    <property type="entry name" value="PP2C"/>
</dbReference>
<keyword evidence="2" id="KW-0378">Hydrolase</keyword>
<feature type="domain" description="PPM-type phosphatase" evidence="1">
    <location>
        <begin position="18"/>
        <end position="264"/>
    </location>
</feature>
<keyword evidence="3" id="KW-1185">Reference proteome</keyword>
<dbReference type="PROSITE" id="PS51746">
    <property type="entry name" value="PPM_2"/>
    <property type="match status" value="1"/>
</dbReference>
<dbReference type="SMART" id="SM00332">
    <property type="entry name" value="PP2Cc"/>
    <property type="match status" value="1"/>
</dbReference>
<dbReference type="NCBIfam" id="NF033484">
    <property type="entry name" value="Stp1_PP2C_phos"/>
    <property type="match status" value="1"/>
</dbReference>
<dbReference type="SMART" id="SM00331">
    <property type="entry name" value="PP2C_SIG"/>
    <property type="match status" value="1"/>
</dbReference>